<reference evidence="1 2" key="1">
    <citation type="submission" date="2024-01" db="EMBL/GenBank/DDBJ databases">
        <title>The genomes of 5 underutilized Papilionoideae crops provide insights into root nodulation and disease resistanc.</title>
        <authorList>
            <person name="Jiang F."/>
        </authorList>
    </citation>
    <scope>NUCLEOTIDE SEQUENCE [LARGE SCALE GENOMIC DNA]</scope>
    <source>
        <strain evidence="1">LVBAO_FW01</strain>
        <tissue evidence="1">Leaves</tissue>
    </source>
</reference>
<name>A0AAN9R8U7_CANGL</name>
<protein>
    <submittedName>
        <fullName evidence="1">Uncharacterized protein</fullName>
    </submittedName>
</protein>
<comment type="caution">
    <text evidence="1">The sequence shown here is derived from an EMBL/GenBank/DDBJ whole genome shotgun (WGS) entry which is preliminary data.</text>
</comment>
<organism evidence="1 2">
    <name type="scientific">Canavalia gladiata</name>
    <name type="common">Sword bean</name>
    <name type="synonym">Dolichos gladiatus</name>
    <dbReference type="NCBI Taxonomy" id="3824"/>
    <lineage>
        <taxon>Eukaryota</taxon>
        <taxon>Viridiplantae</taxon>
        <taxon>Streptophyta</taxon>
        <taxon>Embryophyta</taxon>
        <taxon>Tracheophyta</taxon>
        <taxon>Spermatophyta</taxon>
        <taxon>Magnoliopsida</taxon>
        <taxon>eudicotyledons</taxon>
        <taxon>Gunneridae</taxon>
        <taxon>Pentapetalae</taxon>
        <taxon>rosids</taxon>
        <taxon>fabids</taxon>
        <taxon>Fabales</taxon>
        <taxon>Fabaceae</taxon>
        <taxon>Papilionoideae</taxon>
        <taxon>50 kb inversion clade</taxon>
        <taxon>NPAAA clade</taxon>
        <taxon>indigoferoid/millettioid clade</taxon>
        <taxon>Phaseoleae</taxon>
        <taxon>Canavalia</taxon>
    </lineage>
</organism>
<accession>A0AAN9R8U7</accession>
<keyword evidence="2" id="KW-1185">Reference proteome</keyword>
<evidence type="ECO:0000313" key="1">
    <source>
        <dbReference type="EMBL" id="KAK7363467.1"/>
    </source>
</evidence>
<gene>
    <name evidence="1" type="ORF">VNO77_05611</name>
</gene>
<dbReference type="Proteomes" id="UP001367508">
    <property type="component" value="Unassembled WGS sequence"/>
</dbReference>
<sequence length="102" mass="11744">MQSTRTIRVKAIKAKSSVIPMATNFPFITSNGTYLYENNTLILYLITCAVSTYTYGIGKTGYSEEKYDRWEWVDPNVDDDLVMPLNETFGWKKIELTFKAEP</sequence>
<evidence type="ECO:0000313" key="2">
    <source>
        <dbReference type="Proteomes" id="UP001367508"/>
    </source>
</evidence>
<proteinExistence type="predicted"/>
<dbReference type="AlphaFoldDB" id="A0AAN9R8U7"/>
<dbReference type="EMBL" id="JAYMYQ010000001">
    <property type="protein sequence ID" value="KAK7363467.1"/>
    <property type="molecule type" value="Genomic_DNA"/>
</dbReference>